<dbReference type="EMBL" id="CM055106">
    <property type="protein sequence ID" value="KAJ7529776.1"/>
    <property type="molecule type" value="Genomic_DNA"/>
</dbReference>
<keyword evidence="2" id="KW-1185">Reference proteome</keyword>
<name>A0ACC2BJ28_DIPCM</name>
<evidence type="ECO:0000313" key="2">
    <source>
        <dbReference type="Proteomes" id="UP001162992"/>
    </source>
</evidence>
<accession>A0ACC2BJ28</accession>
<protein>
    <submittedName>
        <fullName evidence="1">Uncharacterized protein</fullName>
    </submittedName>
</protein>
<comment type="caution">
    <text evidence="1">The sequence shown here is derived from an EMBL/GenBank/DDBJ whole genome shotgun (WGS) entry which is preliminary data.</text>
</comment>
<evidence type="ECO:0000313" key="1">
    <source>
        <dbReference type="EMBL" id="KAJ7529776.1"/>
    </source>
</evidence>
<organism evidence="1 2">
    <name type="scientific">Diphasiastrum complanatum</name>
    <name type="common">Issler's clubmoss</name>
    <name type="synonym">Lycopodium complanatum</name>
    <dbReference type="NCBI Taxonomy" id="34168"/>
    <lineage>
        <taxon>Eukaryota</taxon>
        <taxon>Viridiplantae</taxon>
        <taxon>Streptophyta</taxon>
        <taxon>Embryophyta</taxon>
        <taxon>Tracheophyta</taxon>
        <taxon>Lycopodiopsida</taxon>
        <taxon>Lycopodiales</taxon>
        <taxon>Lycopodiaceae</taxon>
        <taxon>Lycopodioideae</taxon>
        <taxon>Diphasiastrum</taxon>
    </lineage>
</organism>
<proteinExistence type="predicted"/>
<dbReference type="Proteomes" id="UP001162992">
    <property type="component" value="Chromosome 15"/>
</dbReference>
<gene>
    <name evidence="1" type="ORF">O6H91_15G065000</name>
</gene>
<sequence>MASEEPALERDPVFRKLKAKADNKMCFDCNARNPTWASVTYGIFICMDCSALHRSLGVHISFVRSTNLDSWSQDQLRLMMFGGNGRAHVFFKQHGWTDGGKIESKYTSRAAELYKQLLAKEVAKSPGSATGVVSVPSPSLPESPTEEPSGLDDSYFKVEASDADTDNPITEQHSEPPAATVTYSVSSVKKPSALGAKKIGGSKSAGGLGVKKLTFKPNEGLYDQKPIELPPEPIVPTTAVAQSAPRTSRFVYMDDQPAFTASSSNTSHVSAPSATGDFFNDFTSIGNPKAASNSRSKVQIEESNEAQMKFANAKSISSTQFFNDQINVADGDGHMRLQKFVNSSSISSADFFDRDEGNSNVSSVDLSASQLVAKISMQASQDVSALKNIAGQTGKKLTSFASSFIADLQERIR</sequence>
<reference evidence="2" key="1">
    <citation type="journal article" date="2024" name="Proc. Natl. Acad. Sci. U.S.A.">
        <title>Extraordinary preservation of gene collinearity over three hundred million years revealed in homosporous lycophytes.</title>
        <authorList>
            <person name="Li C."/>
            <person name="Wickell D."/>
            <person name="Kuo L.Y."/>
            <person name="Chen X."/>
            <person name="Nie B."/>
            <person name="Liao X."/>
            <person name="Peng D."/>
            <person name="Ji J."/>
            <person name="Jenkins J."/>
            <person name="Williams M."/>
            <person name="Shu S."/>
            <person name="Plott C."/>
            <person name="Barry K."/>
            <person name="Rajasekar S."/>
            <person name="Grimwood J."/>
            <person name="Han X."/>
            <person name="Sun S."/>
            <person name="Hou Z."/>
            <person name="He W."/>
            <person name="Dai G."/>
            <person name="Sun C."/>
            <person name="Schmutz J."/>
            <person name="Leebens-Mack J.H."/>
            <person name="Li F.W."/>
            <person name="Wang L."/>
        </authorList>
    </citation>
    <scope>NUCLEOTIDE SEQUENCE [LARGE SCALE GENOMIC DNA]</scope>
    <source>
        <strain evidence="2">cv. PW_Plant_1</strain>
    </source>
</reference>